<dbReference type="EMBL" id="JAABOO010000004">
    <property type="protein sequence ID" value="NER15377.1"/>
    <property type="molecule type" value="Genomic_DNA"/>
</dbReference>
<dbReference type="InterPro" id="IPR010559">
    <property type="entry name" value="Sig_transdc_His_kin_internal"/>
</dbReference>
<name>A0A6P0UR60_9FLAO</name>
<sequence length="342" mass="40784">MDRSYKRLIKYEPLLHILFWSAALFYPYLKFIGIEGGYDSTIWHALVDIVFYAIPVYILYFWFFPLKNKGRFILPVVLMFIINTFLYMYFDSFFHEENPYPINIVLVRTTVIKILGYLSFSLAFFALYSIKELFRKQKEIDEIANKEQQAQLRLLKGQINPHFLFNTLNTIYASALDKEEKTPDLILKLSDSFRYVLHEGQKNKVALKKEVRHLKDYINLQKERLSDKVEVDWKEDIDNYEQQIPPLLLISFVENAFKYSSVLTGAGHRIIIKIVLKEKDFRFYCENSFKENYHDEMEINWKESGIGLQNTRKRLQLLFPGKHELKINSEDYKFKVDLSIQL</sequence>
<evidence type="ECO:0000256" key="1">
    <source>
        <dbReference type="SAM" id="Phobius"/>
    </source>
</evidence>
<dbReference type="AlphaFoldDB" id="A0A6P0UR60"/>
<keyword evidence="1" id="KW-0472">Membrane</keyword>
<keyword evidence="1" id="KW-1133">Transmembrane helix</keyword>
<dbReference type="InterPro" id="IPR050640">
    <property type="entry name" value="Bact_2-comp_sensor_kinase"/>
</dbReference>
<dbReference type="Proteomes" id="UP000468581">
    <property type="component" value="Unassembled WGS sequence"/>
</dbReference>
<dbReference type="GO" id="GO:0016020">
    <property type="term" value="C:membrane"/>
    <property type="evidence" value="ECO:0007669"/>
    <property type="project" value="InterPro"/>
</dbReference>
<feature type="transmembrane region" description="Helical" evidence="1">
    <location>
        <begin position="110"/>
        <end position="130"/>
    </location>
</feature>
<keyword evidence="4" id="KW-1185">Reference proteome</keyword>
<dbReference type="Pfam" id="PF06580">
    <property type="entry name" value="His_kinase"/>
    <property type="match status" value="1"/>
</dbReference>
<accession>A0A6P0UR60</accession>
<evidence type="ECO:0000259" key="2">
    <source>
        <dbReference type="Pfam" id="PF06580"/>
    </source>
</evidence>
<keyword evidence="1" id="KW-0812">Transmembrane</keyword>
<dbReference type="RefSeq" id="WP_163608657.1">
    <property type="nucleotide sequence ID" value="NZ_JAABOO010000004.1"/>
</dbReference>
<protein>
    <recommendedName>
        <fullName evidence="2">Signal transduction histidine kinase internal region domain-containing protein</fullName>
    </recommendedName>
</protein>
<reference evidence="3 4" key="1">
    <citation type="submission" date="2020-01" db="EMBL/GenBank/DDBJ databases">
        <title>Leptobacterium flavescens.</title>
        <authorList>
            <person name="Wang G."/>
        </authorList>
    </citation>
    <scope>NUCLEOTIDE SEQUENCE [LARGE SCALE GENOMIC DNA]</scope>
    <source>
        <strain evidence="3 4">KCTC 22160</strain>
    </source>
</reference>
<evidence type="ECO:0000313" key="3">
    <source>
        <dbReference type="EMBL" id="NER15377.1"/>
    </source>
</evidence>
<proteinExistence type="predicted"/>
<feature type="transmembrane region" description="Helical" evidence="1">
    <location>
        <begin position="41"/>
        <end position="60"/>
    </location>
</feature>
<gene>
    <name evidence="3" type="ORF">GWK08_18120</name>
</gene>
<comment type="caution">
    <text evidence="3">The sequence shown here is derived from an EMBL/GenBank/DDBJ whole genome shotgun (WGS) entry which is preliminary data.</text>
</comment>
<dbReference type="InterPro" id="IPR036890">
    <property type="entry name" value="HATPase_C_sf"/>
</dbReference>
<evidence type="ECO:0000313" key="4">
    <source>
        <dbReference type="Proteomes" id="UP000468581"/>
    </source>
</evidence>
<feature type="transmembrane region" description="Helical" evidence="1">
    <location>
        <begin position="12"/>
        <end position="29"/>
    </location>
</feature>
<dbReference type="Gene3D" id="3.30.565.10">
    <property type="entry name" value="Histidine kinase-like ATPase, C-terminal domain"/>
    <property type="match status" value="1"/>
</dbReference>
<dbReference type="GO" id="GO:0000155">
    <property type="term" value="F:phosphorelay sensor kinase activity"/>
    <property type="evidence" value="ECO:0007669"/>
    <property type="project" value="InterPro"/>
</dbReference>
<organism evidence="3 4">
    <name type="scientific">Leptobacterium flavescens</name>
    <dbReference type="NCBI Taxonomy" id="472055"/>
    <lineage>
        <taxon>Bacteria</taxon>
        <taxon>Pseudomonadati</taxon>
        <taxon>Bacteroidota</taxon>
        <taxon>Flavobacteriia</taxon>
        <taxon>Flavobacteriales</taxon>
        <taxon>Flavobacteriaceae</taxon>
        <taxon>Leptobacterium</taxon>
    </lineage>
</organism>
<feature type="transmembrane region" description="Helical" evidence="1">
    <location>
        <begin position="72"/>
        <end position="90"/>
    </location>
</feature>
<dbReference type="PANTHER" id="PTHR34220">
    <property type="entry name" value="SENSOR HISTIDINE KINASE YPDA"/>
    <property type="match status" value="1"/>
</dbReference>
<feature type="domain" description="Signal transduction histidine kinase internal region" evidence="2">
    <location>
        <begin position="150"/>
        <end position="228"/>
    </location>
</feature>
<dbReference type="PANTHER" id="PTHR34220:SF7">
    <property type="entry name" value="SENSOR HISTIDINE KINASE YPDA"/>
    <property type="match status" value="1"/>
</dbReference>